<keyword evidence="1" id="KW-0614">Plasmid</keyword>
<proteinExistence type="predicted"/>
<dbReference type="Gene3D" id="1.10.287.1080">
    <property type="entry name" value="MazG-like"/>
    <property type="match status" value="1"/>
</dbReference>
<protein>
    <recommendedName>
        <fullName evidence="3">Nucleotide pyrophosphohydrolase</fullName>
    </recommendedName>
</protein>
<dbReference type="SUPFAM" id="SSF101386">
    <property type="entry name" value="all-alpha NTP pyrophosphatases"/>
    <property type="match status" value="1"/>
</dbReference>
<evidence type="ECO:0008006" key="3">
    <source>
        <dbReference type="Google" id="ProtNLM"/>
    </source>
</evidence>
<evidence type="ECO:0000313" key="1">
    <source>
        <dbReference type="EMBL" id="QCO05467.1"/>
    </source>
</evidence>
<reference evidence="1 2" key="1">
    <citation type="submission" date="2018-09" db="EMBL/GenBank/DDBJ databases">
        <title>Whole genome based analysis of evolution and adaptive divergence in Indian and Brazilian strains of Azospirillum brasilense.</title>
        <authorList>
            <person name="Singh C."/>
            <person name="Tripathi A.K."/>
        </authorList>
    </citation>
    <scope>NUCLEOTIDE SEQUENCE [LARGE SCALE GENOMIC DNA]</scope>
    <source>
        <strain evidence="1 2">MTCC4036</strain>
        <plasmid evidence="1 2">p2</plasmid>
    </source>
</reference>
<dbReference type="AlphaFoldDB" id="A0A4D8Q4E3"/>
<geneLocation type="plasmid" evidence="1">
    <name>p2</name>
</geneLocation>
<evidence type="ECO:0000313" key="2">
    <source>
        <dbReference type="Proteomes" id="UP000298596"/>
    </source>
</evidence>
<name>A0A4D8Q4E3_AZOBR</name>
<sequence length="136" mass="14904">MSYLVNGLTFDALRDANSARLPTFKNAKGEPAHSELDGSDWSLNDWCTAVTGELGELANVLKKVRRGDLTLSDARETIGKELADVQIYLDLLAKQCGVNLGAATIEKFNEVSDRVGSPVYLRPDGSDWYLRQRTGA</sequence>
<dbReference type="Proteomes" id="UP000298596">
    <property type="component" value="Plasmid p2"/>
</dbReference>
<dbReference type="CDD" id="cd11523">
    <property type="entry name" value="NTP-PPase"/>
    <property type="match status" value="1"/>
</dbReference>
<accession>A0A4D8Q4E3</accession>
<dbReference type="EMBL" id="CP032332">
    <property type="protein sequence ID" value="QCO05467.1"/>
    <property type="molecule type" value="Genomic_DNA"/>
</dbReference>
<gene>
    <name evidence="1" type="ORF">D3867_26340</name>
</gene>
<organism evidence="1 2">
    <name type="scientific">Azospirillum brasilense</name>
    <dbReference type="NCBI Taxonomy" id="192"/>
    <lineage>
        <taxon>Bacteria</taxon>
        <taxon>Pseudomonadati</taxon>
        <taxon>Pseudomonadota</taxon>
        <taxon>Alphaproteobacteria</taxon>
        <taxon>Rhodospirillales</taxon>
        <taxon>Azospirillaceae</taxon>
        <taxon>Azospirillum</taxon>
    </lineage>
</organism>